<keyword evidence="3" id="KW-1185">Reference proteome</keyword>
<evidence type="ECO:0000259" key="1">
    <source>
        <dbReference type="PROSITE" id="PS51384"/>
    </source>
</evidence>
<dbReference type="EMBL" id="JBITYG010000004">
    <property type="protein sequence ID" value="MFI9102116.1"/>
    <property type="molecule type" value="Genomic_DNA"/>
</dbReference>
<dbReference type="InterPro" id="IPR007037">
    <property type="entry name" value="SIP_rossman_dom"/>
</dbReference>
<dbReference type="SUPFAM" id="SSF63380">
    <property type="entry name" value="Riboflavin synthase domain-like"/>
    <property type="match status" value="1"/>
</dbReference>
<organism evidence="2 3">
    <name type="scientific">Streptomyces fildesensis</name>
    <dbReference type="NCBI Taxonomy" id="375757"/>
    <lineage>
        <taxon>Bacteria</taxon>
        <taxon>Bacillati</taxon>
        <taxon>Actinomycetota</taxon>
        <taxon>Actinomycetes</taxon>
        <taxon>Kitasatosporales</taxon>
        <taxon>Streptomycetaceae</taxon>
        <taxon>Streptomyces</taxon>
    </lineage>
</organism>
<dbReference type="PANTHER" id="PTHR30157">
    <property type="entry name" value="FERRIC REDUCTASE, NADPH-DEPENDENT"/>
    <property type="match status" value="1"/>
</dbReference>
<accession>A0ABW8C9R7</accession>
<dbReference type="CDD" id="cd06193">
    <property type="entry name" value="siderophore_interacting"/>
    <property type="match status" value="1"/>
</dbReference>
<dbReference type="PANTHER" id="PTHR30157:SF0">
    <property type="entry name" value="NADPH-DEPENDENT FERRIC-CHELATE REDUCTASE"/>
    <property type="match status" value="1"/>
</dbReference>
<reference evidence="2 3" key="1">
    <citation type="submission" date="2024-10" db="EMBL/GenBank/DDBJ databases">
        <title>The Natural Products Discovery Center: Release of the First 8490 Sequenced Strains for Exploring Actinobacteria Biosynthetic Diversity.</title>
        <authorList>
            <person name="Kalkreuter E."/>
            <person name="Kautsar S.A."/>
            <person name="Yang D."/>
            <person name="Bader C.D."/>
            <person name="Teijaro C.N."/>
            <person name="Fluegel L."/>
            <person name="Davis C.M."/>
            <person name="Simpson J.R."/>
            <person name="Lauterbach L."/>
            <person name="Steele A.D."/>
            <person name="Gui C."/>
            <person name="Meng S."/>
            <person name="Li G."/>
            <person name="Viehrig K."/>
            <person name="Ye F."/>
            <person name="Su P."/>
            <person name="Kiefer A.F."/>
            <person name="Nichols A."/>
            <person name="Cepeda A.J."/>
            <person name="Yan W."/>
            <person name="Fan B."/>
            <person name="Jiang Y."/>
            <person name="Adhikari A."/>
            <person name="Zheng C.-J."/>
            <person name="Schuster L."/>
            <person name="Cowan T.M."/>
            <person name="Smanski M.J."/>
            <person name="Chevrette M.G."/>
            <person name="De Carvalho L.P.S."/>
            <person name="Shen B."/>
        </authorList>
    </citation>
    <scope>NUCLEOTIDE SEQUENCE [LARGE SCALE GENOMIC DNA]</scope>
    <source>
        <strain evidence="2 3">NPDC053399</strain>
    </source>
</reference>
<dbReference type="Gene3D" id="2.40.30.10">
    <property type="entry name" value="Translation factors"/>
    <property type="match status" value="1"/>
</dbReference>
<dbReference type="Pfam" id="PF04954">
    <property type="entry name" value="SIP"/>
    <property type="match status" value="1"/>
</dbReference>
<evidence type="ECO:0000313" key="2">
    <source>
        <dbReference type="EMBL" id="MFI9102116.1"/>
    </source>
</evidence>
<dbReference type="InterPro" id="IPR013113">
    <property type="entry name" value="SIP_FAD-bd"/>
</dbReference>
<dbReference type="InterPro" id="IPR017927">
    <property type="entry name" value="FAD-bd_FR_type"/>
</dbReference>
<name>A0ABW8C9R7_9ACTN</name>
<sequence length="276" mass="30047">MSELPFRFFDLRVLRAARLAPDFVRVTFGGADLALLASGGRDQRFKLFLPQRGQDAPVMPDPSDPDWFTAWRALDPEVRGLMRTYTVAELRHAGEPDGRPAELDVDFALHGDIGPASRWAQAARPGDRVTILGAVEEDNGGIDFRPPPGTDSVLITGDATALPAVAGILAWLPPGLPAKVWIEIPHADDRRELPSRADTVVTWLIGGDAPPVLEAVRAAELPGSTRYAWIAGESGTVKALRRHLVSERGFDRKAITFTGYWKRGSSEDELIAEVVA</sequence>
<protein>
    <submittedName>
        <fullName evidence="2">Siderophore-interacting protein</fullName>
    </submittedName>
</protein>
<comment type="caution">
    <text evidence="2">The sequence shown here is derived from an EMBL/GenBank/DDBJ whole genome shotgun (WGS) entry which is preliminary data.</text>
</comment>
<evidence type="ECO:0000313" key="3">
    <source>
        <dbReference type="Proteomes" id="UP001614394"/>
    </source>
</evidence>
<dbReference type="InterPro" id="IPR039261">
    <property type="entry name" value="FNR_nucleotide-bd"/>
</dbReference>
<dbReference type="InterPro" id="IPR017938">
    <property type="entry name" value="Riboflavin_synthase-like_b-brl"/>
</dbReference>
<proteinExistence type="predicted"/>
<gene>
    <name evidence="2" type="ORF">ACIGXA_16485</name>
</gene>
<feature type="domain" description="FAD-binding FR-type" evidence="1">
    <location>
        <begin position="6"/>
        <end position="147"/>
    </location>
</feature>
<dbReference type="Pfam" id="PF08021">
    <property type="entry name" value="FAD_binding_9"/>
    <property type="match status" value="1"/>
</dbReference>
<dbReference type="RefSeq" id="WP_399649324.1">
    <property type="nucleotide sequence ID" value="NZ_JBITYG010000004.1"/>
</dbReference>
<dbReference type="PROSITE" id="PS51384">
    <property type="entry name" value="FAD_FR"/>
    <property type="match status" value="1"/>
</dbReference>
<dbReference type="Proteomes" id="UP001614394">
    <property type="component" value="Unassembled WGS sequence"/>
</dbReference>
<dbReference type="InterPro" id="IPR039374">
    <property type="entry name" value="SIP_fam"/>
</dbReference>
<dbReference type="Gene3D" id="3.40.50.80">
    <property type="entry name" value="Nucleotide-binding domain of ferredoxin-NADP reductase (FNR) module"/>
    <property type="match status" value="1"/>
</dbReference>